<name>A0A971IB85_9BIFI</name>
<evidence type="ECO:0000313" key="3">
    <source>
        <dbReference type="EMBL" id="NLT78754.1"/>
    </source>
</evidence>
<protein>
    <submittedName>
        <fullName evidence="3">DUF2975 domain-containing protein</fullName>
    </submittedName>
</protein>
<reference evidence="3" key="1">
    <citation type="journal article" date="2020" name="Biotechnol. Biofuels">
        <title>New insights from the biogas microbiome by comprehensive genome-resolved metagenomics of nearly 1600 species originating from multiple anaerobic digesters.</title>
        <authorList>
            <person name="Campanaro S."/>
            <person name="Treu L."/>
            <person name="Rodriguez-R L.M."/>
            <person name="Kovalovszki A."/>
            <person name="Ziels R.M."/>
            <person name="Maus I."/>
            <person name="Zhu X."/>
            <person name="Kougias P.G."/>
            <person name="Basile A."/>
            <person name="Luo G."/>
            <person name="Schluter A."/>
            <person name="Konstantinidis K.T."/>
            <person name="Angelidaki I."/>
        </authorList>
    </citation>
    <scope>NUCLEOTIDE SEQUENCE</scope>
    <source>
        <strain evidence="3">AS01afH2WH_6</strain>
    </source>
</reference>
<dbReference type="RefSeq" id="WP_273172030.1">
    <property type="nucleotide sequence ID" value="NZ_JAAXZR010000004.1"/>
</dbReference>
<keyword evidence="2" id="KW-0812">Transmembrane</keyword>
<sequence length="149" mass="16515">MANRAQRRAQSRGNRRGIPEQYDQTKGRGRSGMIDEYALQERSRRLQEHEDGEWKPSGGPIAETAAAAVKTSSSPVHMPTSARQWLRLLSWVLIVISCLSFLVIMWLSNVPMWLVIAISSVFAVGVLSLFFVGGSPEENPNLDDFGTAV</sequence>
<accession>A0A971IB85</accession>
<organism evidence="3 4">
    <name type="scientific">Bifidobacterium crudilactis</name>
    <dbReference type="NCBI Taxonomy" id="327277"/>
    <lineage>
        <taxon>Bacteria</taxon>
        <taxon>Bacillati</taxon>
        <taxon>Actinomycetota</taxon>
        <taxon>Actinomycetes</taxon>
        <taxon>Bifidobacteriales</taxon>
        <taxon>Bifidobacteriaceae</taxon>
        <taxon>Bifidobacterium</taxon>
    </lineage>
</organism>
<dbReference type="Proteomes" id="UP000767327">
    <property type="component" value="Unassembled WGS sequence"/>
</dbReference>
<keyword evidence="2" id="KW-1133">Transmembrane helix</keyword>
<gene>
    <name evidence="3" type="ORF">GXW98_00475</name>
</gene>
<evidence type="ECO:0000256" key="1">
    <source>
        <dbReference type="SAM" id="MobiDB-lite"/>
    </source>
</evidence>
<feature type="transmembrane region" description="Helical" evidence="2">
    <location>
        <begin position="88"/>
        <end position="107"/>
    </location>
</feature>
<keyword evidence="2" id="KW-0472">Membrane</keyword>
<dbReference type="AlphaFoldDB" id="A0A971IB85"/>
<evidence type="ECO:0000313" key="4">
    <source>
        <dbReference type="Proteomes" id="UP000767327"/>
    </source>
</evidence>
<dbReference type="EMBL" id="JAAXZR010000004">
    <property type="protein sequence ID" value="NLT78754.1"/>
    <property type="molecule type" value="Genomic_DNA"/>
</dbReference>
<evidence type="ECO:0000256" key="2">
    <source>
        <dbReference type="SAM" id="Phobius"/>
    </source>
</evidence>
<comment type="caution">
    <text evidence="3">The sequence shown here is derived from an EMBL/GenBank/DDBJ whole genome shotgun (WGS) entry which is preliminary data.</text>
</comment>
<feature type="compositionally biased region" description="Basic residues" evidence="1">
    <location>
        <begin position="1"/>
        <end position="15"/>
    </location>
</feature>
<feature type="region of interest" description="Disordered" evidence="1">
    <location>
        <begin position="1"/>
        <end position="33"/>
    </location>
</feature>
<proteinExistence type="predicted"/>
<feature type="transmembrane region" description="Helical" evidence="2">
    <location>
        <begin position="113"/>
        <end position="132"/>
    </location>
</feature>
<reference evidence="3" key="2">
    <citation type="submission" date="2020-01" db="EMBL/GenBank/DDBJ databases">
        <authorList>
            <person name="Campanaro S."/>
        </authorList>
    </citation>
    <scope>NUCLEOTIDE SEQUENCE</scope>
    <source>
        <strain evidence="3">AS01afH2WH_6</strain>
    </source>
</reference>